<accession>A0ABS1J7C0</accession>
<evidence type="ECO:0000256" key="4">
    <source>
        <dbReference type="ARBA" id="ARBA00023136"/>
    </source>
</evidence>
<proteinExistence type="predicted"/>
<comment type="subcellular location">
    <subcellularLocation>
        <location evidence="1">Membrane</location>
        <topology evidence="1">Multi-pass membrane protein</topology>
    </subcellularLocation>
</comment>
<dbReference type="InterPro" id="IPR051328">
    <property type="entry name" value="T7SS_ABC-Transporter"/>
</dbReference>
<keyword evidence="2 5" id="KW-0812">Transmembrane</keyword>
<feature type="transmembrane region" description="Helical" evidence="5">
    <location>
        <begin position="266"/>
        <end position="286"/>
    </location>
</feature>
<dbReference type="InterPro" id="IPR013525">
    <property type="entry name" value="ABC2_TM"/>
</dbReference>
<sequence length="388" mass="41989">MVRTLQLMLKQKTTIVGMVLLLFFQLTFGIVWMNAYDGVSDRIKDLKVGVVSEDTAIGKTVAEQLVKKLPFHMESGTSMAEAAEKLNDRDWKVVIHIPSDYSANVQDSKKQANLEVLVNESNPQMLKSIGQQVLSQVTANVNTESTQKAVQVALSGLHVPEQQATLMAAGVSNRVYGSYKSINSVSNFSFQMVPMMLVLASYVGAMLLSMNLNASANQIARETTPWQRFWARQVINLTASVVVAGSGTLTLNVFGLDPVFGFGEVFGFLTLTLIAFVAMAQAFLFLFGEAGMFCNIIALSLQLVTSGVMTPRELLSSTFQALGDWFPATYAATGYMNLLFGGNGTADAVEKVLLGTVAALVLSMIGVVLHSQAAKRKNVMETETKVVG</sequence>
<feature type="transmembrane region" description="Helical" evidence="5">
    <location>
        <begin position="352"/>
        <end position="370"/>
    </location>
</feature>
<gene>
    <name evidence="7" type="ORF">JJB07_05835</name>
</gene>
<organism evidence="7 8">
    <name type="scientific">Tumebacillus amylolyticus</name>
    <dbReference type="NCBI Taxonomy" id="2801339"/>
    <lineage>
        <taxon>Bacteria</taxon>
        <taxon>Bacillati</taxon>
        <taxon>Bacillota</taxon>
        <taxon>Bacilli</taxon>
        <taxon>Bacillales</taxon>
        <taxon>Alicyclobacillaceae</taxon>
        <taxon>Tumebacillus</taxon>
    </lineage>
</organism>
<dbReference type="PANTHER" id="PTHR43077">
    <property type="entry name" value="TRANSPORT PERMEASE YVFS-RELATED"/>
    <property type="match status" value="1"/>
</dbReference>
<feature type="transmembrane region" description="Helical" evidence="5">
    <location>
        <begin position="192"/>
        <end position="213"/>
    </location>
</feature>
<keyword evidence="8" id="KW-1185">Reference proteome</keyword>
<evidence type="ECO:0000256" key="2">
    <source>
        <dbReference type="ARBA" id="ARBA00022692"/>
    </source>
</evidence>
<dbReference type="EMBL" id="JAEQNB010000001">
    <property type="protein sequence ID" value="MBL0386171.1"/>
    <property type="molecule type" value="Genomic_DNA"/>
</dbReference>
<evidence type="ECO:0000259" key="6">
    <source>
        <dbReference type="Pfam" id="PF12698"/>
    </source>
</evidence>
<keyword evidence="3 5" id="KW-1133">Transmembrane helix</keyword>
<feature type="domain" description="ABC-2 type transporter transmembrane" evidence="6">
    <location>
        <begin position="21"/>
        <end position="365"/>
    </location>
</feature>
<protein>
    <submittedName>
        <fullName evidence="7">ABC transporter permease</fullName>
    </submittedName>
</protein>
<name>A0ABS1J7C0_9BACL</name>
<comment type="caution">
    <text evidence="7">The sequence shown here is derived from an EMBL/GenBank/DDBJ whole genome shotgun (WGS) entry which is preliminary data.</text>
</comment>
<keyword evidence="4 5" id="KW-0472">Membrane</keyword>
<reference evidence="7 8" key="1">
    <citation type="submission" date="2021-01" db="EMBL/GenBank/DDBJ databases">
        <title>Tumebacillus sp. strain ITR2 16S ribosomal RNA gene Genome sequencing and assembly.</title>
        <authorList>
            <person name="Kang M."/>
        </authorList>
    </citation>
    <scope>NUCLEOTIDE SEQUENCE [LARGE SCALE GENOMIC DNA]</scope>
    <source>
        <strain evidence="7 8">ITR2</strain>
    </source>
</reference>
<feature type="transmembrane region" description="Helical" evidence="5">
    <location>
        <begin position="234"/>
        <end position="254"/>
    </location>
</feature>
<evidence type="ECO:0000256" key="3">
    <source>
        <dbReference type="ARBA" id="ARBA00022989"/>
    </source>
</evidence>
<evidence type="ECO:0000313" key="7">
    <source>
        <dbReference type="EMBL" id="MBL0386171.1"/>
    </source>
</evidence>
<evidence type="ECO:0000256" key="5">
    <source>
        <dbReference type="SAM" id="Phobius"/>
    </source>
</evidence>
<evidence type="ECO:0000313" key="8">
    <source>
        <dbReference type="Proteomes" id="UP000602284"/>
    </source>
</evidence>
<evidence type="ECO:0000256" key="1">
    <source>
        <dbReference type="ARBA" id="ARBA00004141"/>
    </source>
</evidence>
<dbReference type="PANTHER" id="PTHR43077:SF5">
    <property type="entry name" value="PHAGE INFECTION PROTEIN"/>
    <property type="match status" value="1"/>
</dbReference>
<dbReference type="Proteomes" id="UP000602284">
    <property type="component" value="Unassembled WGS sequence"/>
</dbReference>
<dbReference type="Pfam" id="PF12698">
    <property type="entry name" value="ABC2_membrane_3"/>
    <property type="match status" value="1"/>
</dbReference>
<dbReference type="RefSeq" id="WP_201632099.1">
    <property type="nucleotide sequence ID" value="NZ_JAEQNB010000001.1"/>
</dbReference>
<dbReference type="Gene3D" id="3.40.1710.10">
    <property type="entry name" value="abc type-2 transporter like domain"/>
    <property type="match status" value="1"/>
</dbReference>